<evidence type="ECO:0000256" key="3">
    <source>
        <dbReference type="SAM" id="MobiDB-lite"/>
    </source>
</evidence>
<dbReference type="InterPro" id="IPR036291">
    <property type="entry name" value="NAD(P)-bd_dom_sf"/>
</dbReference>
<dbReference type="InterPro" id="IPR011032">
    <property type="entry name" value="GroES-like_sf"/>
</dbReference>
<dbReference type="Proteomes" id="UP000818266">
    <property type="component" value="Unassembled WGS sequence"/>
</dbReference>
<evidence type="ECO:0000256" key="1">
    <source>
        <dbReference type="ARBA" id="ARBA00022857"/>
    </source>
</evidence>
<evidence type="ECO:0000313" key="5">
    <source>
        <dbReference type="EMBL" id="NHF61655.1"/>
    </source>
</evidence>
<evidence type="ECO:0000259" key="4">
    <source>
        <dbReference type="SMART" id="SM00829"/>
    </source>
</evidence>
<sequence>MRAVVQRGYGGPERLSVEQRPVPDPGRGQVRVRVEAVSPDSGTLHILTGEPRVLRPVVGQRTPRQPVIGLAFAGVVEHLGEGVEGLAVGDRVAGAASAAFAELVVARADRVARIPDSVSSIDAATLPISASTALQTVRDVARVEAGQRVLVIGAGGGVGSFLTQLATMRGAHVTAVVSPAKSALARELGAERTIDYRVTPDPAQWGAHDVVIDTADGRPLSVLRRALSPRGTLVIVGADGAGGPMLDGLQRQLFASLQSPWVRHRLTSVVQRENGPDIAVLLDDLASGRLRAPVDRVLTLEDAPEALRLMAERAVAGKLVLTV</sequence>
<feature type="domain" description="Enoyl reductase (ER)" evidence="4">
    <location>
        <begin position="10"/>
        <end position="321"/>
    </location>
</feature>
<dbReference type="GO" id="GO:0016651">
    <property type="term" value="F:oxidoreductase activity, acting on NAD(P)H"/>
    <property type="evidence" value="ECO:0007669"/>
    <property type="project" value="TreeGrafter"/>
</dbReference>
<dbReference type="CDD" id="cd08267">
    <property type="entry name" value="MDR1"/>
    <property type="match status" value="1"/>
</dbReference>
<evidence type="ECO:0000256" key="2">
    <source>
        <dbReference type="ARBA" id="ARBA00023002"/>
    </source>
</evidence>
<dbReference type="GO" id="GO:0070402">
    <property type="term" value="F:NADPH binding"/>
    <property type="evidence" value="ECO:0007669"/>
    <property type="project" value="TreeGrafter"/>
</dbReference>
<dbReference type="RefSeq" id="WP_152581877.1">
    <property type="nucleotide sequence ID" value="NZ_VIKT02000001.1"/>
</dbReference>
<dbReference type="Gene3D" id="3.90.180.10">
    <property type="entry name" value="Medium-chain alcohol dehydrogenases, catalytic domain"/>
    <property type="match status" value="1"/>
</dbReference>
<organism evidence="5 6">
    <name type="scientific">Microcella pacifica</name>
    <dbReference type="NCBI Taxonomy" id="2591847"/>
    <lineage>
        <taxon>Bacteria</taxon>
        <taxon>Bacillati</taxon>
        <taxon>Actinomycetota</taxon>
        <taxon>Actinomycetes</taxon>
        <taxon>Micrococcales</taxon>
        <taxon>Microbacteriaceae</taxon>
        <taxon>Microcella</taxon>
    </lineage>
</organism>
<dbReference type="SMART" id="SM00829">
    <property type="entry name" value="PKS_ER"/>
    <property type="match status" value="1"/>
</dbReference>
<dbReference type="Gene3D" id="3.40.50.720">
    <property type="entry name" value="NAD(P)-binding Rossmann-like Domain"/>
    <property type="match status" value="1"/>
</dbReference>
<protein>
    <submittedName>
        <fullName evidence="5">NAD(P)-dependent alcohol dehydrogenase</fullName>
    </submittedName>
</protein>
<dbReference type="EMBL" id="VIKT02000001">
    <property type="protein sequence ID" value="NHF61655.1"/>
    <property type="molecule type" value="Genomic_DNA"/>
</dbReference>
<reference evidence="5 6" key="1">
    <citation type="submission" date="2020-03" db="EMBL/GenBank/DDBJ databases">
        <title>Chryseoglobus sp. isolated from a deep-sea seamount.</title>
        <authorList>
            <person name="Zhang D.-C."/>
        </authorList>
    </citation>
    <scope>NUCLEOTIDE SEQUENCE [LARGE SCALE GENOMIC DNA]</scope>
    <source>
        <strain evidence="5 6">KN1116</strain>
    </source>
</reference>
<evidence type="ECO:0000313" key="6">
    <source>
        <dbReference type="Proteomes" id="UP000818266"/>
    </source>
</evidence>
<dbReference type="PANTHER" id="PTHR48106">
    <property type="entry name" value="QUINONE OXIDOREDUCTASE PIG3-RELATED"/>
    <property type="match status" value="1"/>
</dbReference>
<dbReference type="OrthoDB" id="9790818at2"/>
<accession>A0A9E5MGV3</accession>
<dbReference type="Pfam" id="PF08240">
    <property type="entry name" value="ADH_N"/>
    <property type="match status" value="1"/>
</dbReference>
<gene>
    <name evidence="5" type="ORF">FK219_000095</name>
</gene>
<name>A0A9E5MGV3_9MICO</name>
<dbReference type="InterPro" id="IPR020843">
    <property type="entry name" value="ER"/>
</dbReference>
<feature type="region of interest" description="Disordered" evidence="3">
    <location>
        <begin position="1"/>
        <end position="27"/>
    </location>
</feature>
<comment type="caution">
    <text evidence="5">The sequence shown here is derived from an EMBL/GenBank/DDBJ whole genome shotgun (WGS) entry which is preliminary data.</text>
</comment>
<dbReference type="AlphaFoldDB" id="A0A9E5MGV3"/>
<keyword evidence="6" id="KW-1185">Reference proteome</keyword>
<dbReference type="SUPFAM" id="SSF51735">
    <property type="entry name" value="NAD(P)-binding Rossmann-fold domains"/>
    <property type="match status" value="1"/>
</dbReference>
<dbReference type="SUPFAM" id="SSF50129">
    <property type="entry name" value="GroES-like"/>
    <property type="match status" value="1"/>
</dbReference>
<proteinExistence type="predicted"/>
<dbReference type="Pfam" id="PF13602">
    <property type="entry name" value="ADH_zinc_N_2"/>
    <property type="match status" value="1"/>
</dbReference>
<keyword evidence="1" id="KW-0521">NADP</keyword>
<keyword evidence="2" id="KW-0560">Oxidoreductase</keyword>
<dbReference type="InterPro" id="IPR013154">
    <property type="entry name" value="ADH-like_N"/>
</dbReference>